<reference evidence="5 6" key="1">
    <citation type="submission" date="2018-09" db="EMBL/GenBank/DDBJ databases">
        <authorList>
            <consortium name="Pathogen Informatics"/>
        </authorList>
    </citation>
    <scope>NUCLEOTIDE SEQUENCE [LARGE SCALE GENOMIC DNA]</scope>
    <source>
        <strain evidence="5 6">OH-22767</strain>
    </source>
</reference>
<dbReference type="InterPro" id="IPR034032">
    <property type="entry name" value="Zn_MMP-like_bac"/>
</dbReference>
<keyword evidence="5" id="KW-0436">Ligase</keyword>
<dbReference type="GO" id="GO:0004812">
    <property type="term" value="F:aminoacyl-tRNA ligase activity"/>
    <property type="evidence" value="ECO:0007669"/>
    <property type="project" value="UniProtKB-KW"/>
</dbReference>
<dbReference type="SUPFAM" id="SSF55486">
    <property type="entry name" value="Metalloproteases ('zincins'), catalytic domain"/>
    <property type="match status" value="1"/>
</dbReference>
<feature type="domain" description="EcxA zinc-binding" evidence="2">
    <location>
        <begin position="413"/>
        <end position="729"/>
    </location>
</feature>
<dbReference type="Pfam" id="PF17148">
    <property type="entry name" value="DUF5117"/>
    <property type="match status" value="1"/>
</dbReference>
<evidence type="ECO:0000256" key="1">
    <source>
        <dbReference type="SAM" id="SignalP"/>
    </source>
</evidence>
<evidence type="ECO:0000259" key="3">
    <source>
        <dbReference type="Pfam" id="PF17148"/>
    </source>
</evidence>
<evidence type="ECO:0000259" key="4">
    <source>
        <dbReference type="Pfam" id="PF17162"/>
    </source>
</evidence>
<proteinExistence type="predicted"/>
<dbReference type="GO" id="GO:0008237">
    <property type="term" value="F:metallopeptidase activity"/>
    <property type="evidence" value="ECO:0007669"/>
    <property type="project" value="InterPro"/>
</dbReference>
<feature type="domain" description="DUF5118" evidence="4">
    <location>
        <begin position="36"/>
        <end position="82"/>
    </location>
</feature>
<evidence type="ECO:0000313" key="6">
    <source>
        <dbReference type="Proteomes" id="UP000262142"/>
    </source>
</evidence>
<dbReference type="Proteomes" id="UP000262142">
    <property type="component" value="Unassembled WGS sequence"/>
</dbReference>
<dbReference type="CDD" id="cd04276">
    <property type="entry name" value="ZnMc_MMP_like_2"/>
    <property type="match status" value="1"/>
</dbReference>
<evidence type="ECO:0000259" key="2">
    <source>
        <dbReference type="Pfam" id="PF16313"/>
    </source>
</evidence>
<dbReference type="InterPro" id="IPR033413">
    <property type="entry name" value="DUF5117"/>
</dbReference>
<keyword evidence="5" id="KW-0030">Aminoacyl-tRNA synthetase</keyword>
<dbReference type="PANTHER" id="PTHR38478">
    <property type="entry name" value="PEPTIDASE M1A AND M12B"/>
    <property type="match status" value="1"/>
</dbReference>
<accession>A0A383TZ37</accession>
<feature type="domain" description="DUF5117" evidence="3">
    <location>
        <begin position="94"/>
        <end position="278"/>
    </location>
</feature>
<name>A0A383TZ37_9FLAO</name>
<dbReference type="Pfam" id="PF16313">
    <property type="entry name" value="DUF4953"/>
    <property type="match status" value="1"/>
</dbReference>
<dbReference type="EMBL" id="UNSC01000003">
    <property type="protein sequence ID" value="SZD72500.1"/>
    <property type="molecule type" value="Genomic_DNA"/>
</dbReference>
<dbReference type="InterPro" id="IPR032534">
    <property type="entry name" value="EcxA_zinc-bd"/>
</dbReference>
<keyword evidence="6" id="KW-1185">Reference proteome</keyword>
<keyword evidence="1" id="KW-0732">Signal</keyword>
<dbReference type="InterPro" id="IPR024079">
    <property type="entry name" value="MetalloPept_cat_dom_sf"/>
</dbReference>
<dbReference type="RefSeq" id="WP_119059274.1">
    <property type="nucleotide sequence ID" value="NZ_UNSC01000003.1"/>
</dbReference>
<dbReference type="AlphaFoldDB" id="A0A383TZ37"/>
<gene>
    <name evidence="5" type="ORF">SAMEA104719789_00949</name>
</gene>
<dbReference type="OrthoDB" id="9776599at2"/>
<dbReference type="InterPro" id="IPR033428">
    <property type="entry name" value="DUF5118"/>
</dbReference>
<sequence length="835" mass="95405">MRNTLMFCLIFISTLNFAQEKATEYSVETPIDSLNDYDRILKDATVIHGLFTVINKEDDYYFQISDSLLGKDMLIVNKISSVGSELNDAGINRGMNFQNILLRFYKDRNGKNILVKTFDPKIDVSDEDNISQSVSANYNESIFEKFKIEAIPPDSTSIVIKVNKVFDGSNTTFNDLLNSLGLGGLVNPDLSFIKEIKAFEKNVVVKSTYSAQIMEENKTANLTIGVTSNIVLLPAQPMNSRFADERIGYFNTPKWYYNDLQQEVDKRKVITRWRLEPKEEDIEKYLAGNLVEPKKPIIFYIDPSTPNQWVPYILQGILDWNVAFEAAGFKNAIEAKLLSEDETDDFDIDDVRYSVLSYAASDKANAMGPSVVDPRSGEILESDVIWWHNVMTVIKNWMRVQTGIIDPEVRSNTFSENRMGNAIRFVSSHEIGHTLGLMHNMGSSYAFDVEDLRSKTFTNQMGGTAPSIMDYARFNYVAQEGDGVTQTTPEIGVYDKFAIAWGYRWLPTNSPFEDKKSTNEWLLKVAGNPLYFYGAQQSQLNIIDPRAQSEDLGNDAMKASSYGLINLKKTIPQILAWTQEPENDYSKAGELYADVINQWNMYNFHVLNNVGGIYITPSVYGDGNTTFTPVPKEKQERAVQYIIDHVVNIPDWLINEKLLSYVKPVTSSPMGGIQQSIYSFFREKQYGVLYYLFEDKRLLRLLESEFMGNSNYKVEDLFNQMRSAVFPSKRKLSIQERMVQKNYVDALIVDNNNLFEKTAGKSIGKDWCVHQHVHSNKQIQLNFESMMRVSEVTSYKRGELMNVYNLIKNLNGRDQATKSHFLDLKIRIEEALHLN</sequence>
<feature type="signal peptide" evidence="1">
    <location>
        <begin position="1"/>
        <end position="18"/>
    </location>
</feature>
<organism evidence="5 6">
    <name type="scientific">Candidatus Ornithobacterium hominis</name>
    <dbReference type="NCBI Taxonomy" id="2497989"/>
    <lineage>
        <taxon>Bacteria</taxon>
        <taxon>Pseudomonadati</taxon>
        <taxon>Bacteroidota</taxon>
        <taxon>Flavobacteriia</taxon>
        <taxon>Flavobacteriales</taxon>
        <taxon>Weeksellaceae</taxon>
        <taxon>Ornithobacterium</taxon>
    </lineage>
</organism>
<dbReference type="PANTHER" id="PTHR38478:SF1">
    <property type="entry name" value="ZINC DEPENDENT METALLOPROTEASE DOMAIN LIPOPROTEIN"/>
    <property type="match status" value="1"/>
</dbReference>
<protein>
    <submittedName>
        <fullName evidence="5">Glutamyl- and glutaminyl-tRNA synthetases</fullName>
    </submittedName>
</protein>
<dbReference type="Pfam" id="PF17162">
    <property type="entry name" value="DUF5118"/>
    <property type="match status" value="1"/>
</dbReference>
<feature type="chain" id="PRO_5016962924" evidence="1">
    <location>
        <begin position="19"/>
        <end position="835"/>
    </location>
</feature>
<evidence type="ECO:0000313" key="5">
    <source>
        <dbReference type="EMBL" id="SZD72500.1"/>
    </source>
</evidence>
<dbReference type="Gene3D" id="3.40.390.10">
    <property type="entry name" value="Collagenase (Catalytic Domain)"/>
    <property type="match status" value="1"/>
</dbReference>